<evidence type="ECO:0000313" key="2">
    <source>
        <dbReference type="Proteomes" id="UP001552299"/>
    </source>
</evidence>
<comment type="caution">
    <text evidence="1">The sequence shown here is derived from an EMBL/GenBank/DDBJ whole genome shotgun (WGS) entry which is preliminary data.</text>
</comment>
<evidence type="ECO:0000313" key="1">
    <source>
        <dbReference type="EMBL" id="KAL0926585.1"/>
    </source>
</evidence>
<dbReference type="AlphaFoldDB" id="A0ABD0VPC9"/>
<protein>
    <submittedName>
        <fullName evidence="1">Uncharacterized protein</fullName>
    </submittedName>
</protein>
<reference evidence="1 2" key="1">
    <citation type="journal article" date="2024" name="Plant Biotechnol. J.">
        <title>Dendrobium thyrsiflorum genome and its molecular insights into genes involved in important horticultural traits.</title>
        <authorList>
            <person name="Chen B."/>
            <person name="Wang J.Y."/>
            <person name="Zheng P.J."/>
            <person name="Li K.L."/>
            <person name="Liang Y.M."/>
            <person name="Chen X.F."/>
            <person name="Zhang C."/>
            <person name="Zhao X."/>
            <person name="He X."/>
            <person name="Zhang G.Q."/>
            <person name="Liu Z.J."/>
            <person name="Xu Q."/>
        </authorList>
    </citation>
    <scope>NUCLEOTIDE SEQUENCE [LARGE SCALE GENOMIC DNA]</scope>
    <source>
        <strain evidence="1">GZMU011</strain>
    </source>
</reference>
<dbReference type="EMBL" id="JANQDX010000003">
    <property type="protein sequence ID" value="KAL0926585.1"/>
    <property type="molecule type" value="Genomic_DNA"/>
</dbReference>
<dbReference type="Proteomes" id="UP001552299">
    <property type="component" value="Unassembled WGS sequence"/>
</dbReference>
<organism evidence="1 2">
    <name type="scientific">Dendrobium thyrsiflorum</name>
    <name type="common">Pinecone-like raceme dendrobium</name>
    <name type="synonym">Orchid</name>
    <dbReference type="NCBI Taxonomy" id="117978"/>
    <lineage>
        <taxon>Eukaryota</taxon>
        <taxon>Viridiplantae</taxon>
        <taxon>Streptophyta</taxon>
        <taxon>Embryophyta</taxon>
        <taxon>Tracheophyta</taxon>
        <taxon>Spermatophyta</taxon>
        <taxon>Magnoliopsida</taxon>
        <taxon>Liliopsida</taxon>
        <taxon>Asparagales</taxon>
        <taxon>Orchidaceae</taxon>
        <taxon>Epidendroideae</taxon>
        <taxon>Malaxideae</taxon>
        <taxon>Dendrobiinae</taxon>
        <taxon>Dendrobium</taxon>
    </lineage>
</organism>
<proteinExistence type="predicted"/>
<name>A0ABD0VPC9_DENTH</name>
<accession>A0ABD0VPC9</accession>
<sequence length="66" mass="7469">MTDSEQDHGFIYDNQGQVDILNSSFFDIKSEVDSTIEEYVERIVCTLAAAIDNQLSPVQWQLVSKS</sequence>
<gene>
    <name evidence="1" type="ORF">M5K25_002824</name>
</gene>
<keyword evidence="2" id="KW-1185">Reference proteome</keyword>